<feature type="region of interest" description="Disordered" evidence="1">
    <location>
        <begin position="259"/>
        <end position="314"/>
    </location>
</feature>
<dbReference type="InterPro" id="IPR051213">
    <property type="entry name" value="START_lipid_transfer"/>
</dbReference>
<dbReference type="AlphaFoldDB" id="A0AAN8ECC6"/>
<name>A0AAN8ECC6_9EURO</name>
<feature type="compositionally biased region" description="Basic and acidic residues" evidence="1">
    <location>
        <begin position="479"/>
        <end position="495"/>
    </location>
</feature>
<proteinExistence type="predicted"/>
<dbReference type="InterPro" id="IPR023393">
    <property type="entry name" value="START-like_dom_sf"/>
</dbReference>
<evidence type="ECO:0000256" key="1">
    <source>
        <dbReference type="SAM" id="MobiDB-lite"/>
    </source>
</evidence>
<accession>A0AAN8ECC6</accession>
<feature type="compositionally biased region" description="Polar residues" evidence="1">
    <location>
        <begin position="496"/>
        <end position="510"/>
    </location>
</feature>
<evidence type="ECO:0000259" key="2">
    <source>
        <dbReference type="Pfam" id="PF11274"/>
    </source>
</evidence>
<sequence>MAELHEALKYLGPAQWSGIPTGGQELDSYLEDLFSHCQLIVDSVPIPTTKDAPQQPQAQPHGRATKASEVTLSSERSAPPPFGHEKLQKEWGKPMKMKASENPLGLSVYKMSGKDSKGAWFARCSVHEGISFSKFKKSLQMEFEKSLAEPGPPGTGNVRGIGGEERVEQIKTDKGKVEVFRLSAQFPGPTAARDFVTMLVTSDKAMHVENETKDHFAPRHYMIVSRPCDHPNTQPRQGFVRGFYESIEFIREVPRKLKTSQSSIDLGGEKHTSGAHRRSRAATDAQASEDKSSGGPDPTDPEDNPVEWMMITRSDPGGGIPRFLVERGTPSSICADAVKFVDWACQNEDDLAAVEGNADKPQPQRTESYQGWRNRSLVGVEENGKEGFPDVGQPPQTAVEQMPTADQSQNNGLYGAVAGAAAGLRSYTPQAVLDRLPAGSSQTELNGPAKSAETSNTMSPAGMDDDQQSITSTSSFASAEDHLSSSEDEGAEKISIDSQQSANTMTGSKEQLQHERELRKLDDRKQALHKKFADTQSKFDEARSKQADSDAHQTQKVIDKHERDLKKHQAKFHKELEKIERKQEKERRKAAEKAKRQVNKDKETKLTRERDEARQELDLVKKEAESLKGIVQDLQKENTALVMKLGRAGLNSDVEGLRSRGSSLSRQEKNEKKKENLAAASATASMKSSGS</sequence>
<dbReference type="SUPFAM" id="SSF55961">
    <property type="entry name" value="Bet v1-like"/>
    <property type="match status" value="1"/>
</dbReference>
<evidence type="ECO:0000313" key="3">
    <source>
        <dbReference type="EMBL" id="KAK5951903.1"/>
    </source>
</evidence>
<dbReference type="PANTHER" id="PTHR19308:SF14">
    <property type="entry name" value="START DOMAIN-CONTAINING PROTEIN"/>
    <property type="match status" value="1"/>
</dbReference>
<dbReference type="Gene3D" id="3.30.530.20">
    <property type="match status" value="1"/>
</dbReference>
<dbReference type="InterPro" id="IPR024500">
    <property type="entry name" value="DUF3074"/>
</dbReference>
<organism evidence="3 4">
    <name type="scientific">Knufia fluminis</name>
    <dbReference type="NCBI Taxonomy" id="191047"/>
    <lineage>
        <taxon>Eukaryota</taxon>
        <taxon>Fungi</taxon>
        <taxon>Dikarya</taxon>
        <taxon>Ascomycota</taxon>
        <taxon>Pezizomycotina</taxon>
        <taxon>Eurotiomycetes</taxon>
        <taxon>Chaetothyriomycetidae</taxon>
        <taxon>Chaetothyriales</taxon>
        <taxon>Trichomeriaceae</taxon>
        <taxon>Knufia</taxon>
    </lineage>
</organism>
<comment type="caution">
    <text evidence="3">The sequence shown here is derived from an EMBL/GenBank/DDBJ whole genome shotgun (WGS) entry which is preliminary data.</text>
</comment>
<feature type="compositionally biased region" description="Basic and acidic residues" evidence="1">
    <location>
        <begin position="511"/>
        <end position="614"/>
    </location>
</feature>
<dbReference type="EMBL" id="JAKLMC020000018">
    <property type="protein sequence ID" value="KAK5951903.1"/>
    <property type="molecule type" value="Genomic_DNA"/>
</dbReference>
<dbReference type="Pfam" id="PF11274">
    <property type="entry name" value="DUF3074"/>
    <property type="match status" value="1"/>
</dbReference>
<keyword evidence="4" id="KW-1185">Reference proteome</keyword>
<feature type="domain" description="DUF3074" evidence="2">
    <location>
        <begin position="120"/>
        <end position="344"/>
    </location>
</feature>
<feature type="compositionally biased region" description="Low complexity" evidence="1">
    <location>
        <begin position="678"/>
        <end position="691"/>
    </location>
</feature>
<dbReference type="Proteomes" id="UP001316803">
    <property type="component" value="Unassembled WGS sequence"/>
</dbReference>
<gene>
    <name evidence="3" type="ORF">OHC33_007196</name>
</gene>
<protein>
    <recommendedName>
        <fullName evidence="2">DUF3074 domain-containing protein</fullName>
    </recommendedName>
</protein>
<feature type="region of interest" description="Disordered" evidence="1">
    <location>
        <begin position="46"/>
        <end position="87"/>
    </location>
</feature>
<feature type="region of interest" description="Disordered" evidence="1">
    <location>
        <begin position="437"/>
        <end position="614"/>
    </location>
</feature>
<evidence type="ECO:0000313" key="4">
    <source>
        <dbReference type="Proteomes" id="UP001316803"/>
    </source>
</evidence>
<reference evidence="3 4" key="1">
    <citation type="submission" date="2022-12" db="EMBL/GenBank/DDBJ databases">
        <title>Genomic features and morphological characterization of a novel Knufia sp. strain isolated from spacecraft assembly facility.</title>
        <authorList>
            <person name="Teixeira M."/>
            <person name="Chander A.M."/>
            <person name="Stajich J.E."/>
            <person name="Venkateswaran K."/>
        </authorList>
    </citation>
    <scope>NUCLEOTIDE SEQUENCE [LARGE SCALE GENOMIC DNA]</scope>
    <source>
        <strain evidence="3 4">FJI-L2-BK-P2</strain>
    </source>
</reference>
<feature type="region of interest" description="Disordered" evidence="1">
    <location>
        <begin position="649"/>
        <end position="691"/>
    </location>
</feature>
<feature type="compositionally biased region" description="Basic and acidic residues" evidence="1">
    <location>
        <begin position="666"/>
        <end position="676"/>
    </location>
</feature>
<dbReference type="PANTHER" id="PTHR19308">
    <property type="entry name" value="PHOSPHATIDYLCHOLINE TRANSFER PROTEIN"/>
    <property type="match status" value="1"/>
</dbReference>